<name>A0ACC0VA03_9HYPO</name>
<evidence type="ECO:0000313" key="2">
    <source>
        <dbReference type="Proteomes" id="UP001163324"/>
    </source>
</evidence>
<organism evidence="1 2">
    <name type="scientific">Trichothecium roseum</name>
    <dbReference type="NCBI Taxonomy" id="47278"/>
    <lineage>
        <taxon>Eukaryota</taxon>
        <taxon>Fungi</taxon>
        <taxon>Dikarya</taxon>
        <taxon>Ascomycota</taxon>
        <taxon>Pezizomycotina</taxon>
        <taxon>Sordariomycetes</taxon>
        <taxon>Hypocreomycetidae</taxon>
        <taxon>Hypocreales</taxon>
        <taxon>Hypocreales incertae sedis</taxon>
        <taxon>Trichothecium</taxon>
    </lineage>
</organism>
<dbReference type="EMBL" id="CM047941">
    <property type="protein sequence ID" value="KAI9902722.1"/>
    <property type="molecule type" value="Genomic_DNA"/>
</dbReference>
<evidence type="ECO:0000313" key="1">
    <source>
        <dbReference type="EMBL" id="KAI9902722.1"/>
    </source>
</evidence>
<dbReference type="Proteomes" id="UP001163324">
    <property type="component" value="Chromosome 2"/>
</dbReference>
<comment type="caution">
    <text evidence="1">The sequence shown here is derived from an EMBL/GenBank/DDBJ whole genome shotgun (WGS) entry which is preliminary data.</text>
</comment>
<proteinExistence type="predicted"/>
<reference evidence="1" key="1">
    <citation type="submission" date="2022-10" db="EMBL/GenBank/DDBJ databases">
        <title>Complete Genome of Trichothecium roseum strain YXFP-22015, a Plant Pathogen Isolated from Citrus.</title>
        <authorList>
            <person name="Wang Y."/>
            <person name="Zhu L."/>
        </authorList>
    </citation>
    <scope>NUCLEOTIDE SEQUENCE</scope>
    <source>
        <strain evidence="1">YXFP-22015</strain>
    </source>
</reference>
<keyword evidence="2" id="KW-1185">Reference proteome</keyword>
<protein>
    <submittedName>
        <fullName evidence="1">Uncharacterized protein</fullName>
    </submittedName>
</protein>
<sequence length="504" mass="52727">MKLSATNIHATLGWAALLWAPACEASRHHEQLHRLLEKKHAHSHHHDVTRLFDEPAMPVSSIHKRGSSCAFPSDGADLVAVTPNEKNGGWAMSPDQSCEPDMYCPYACKPGMVMAQWDPDSTYDYPASMNGGLYCDENGEVSKPFSDKPYCVEGTGTVKAVNKAGKDMSWCQTVLPGNEAMLIPTVVSSIATIAVPDTSYWCETAAHFYLNPPGTGEEGCVWGDESKPVGNWSPFVAGANTDGKGQTFVKLGWNPIYEDSNLVRSTPTFGVKIECPDGGCTGLPCEIDPTSGGAVDSLLGGTGAGGSDFCVVTVAKGSEAHVVAFTPGGGSGDSDDSEEPEEDDEEEEDEEEEEDDVMIEEVETTTSAEPTTTSEAPEPTTTSTTSEEPTTTSTSSSSSSTTTEAVSTTASSSTPEPTPSSSSTSSTPSVGPGIFQEKSNSTSSSDSDSTNSDSDSSSSSSSETTEEDKDEESSSDDSDNGAGRRQGPATAGLVVAFVAAACFF</sequence>
<accession>A0ACC0VA03</accession>
<gene>
    <name evidence="1" type="ORF">N3K66_002074</name>
</gene>